<dbReference type="GO" id="GO:0016020">
    <property type="term" value="C:membrane"/>
    <property type="evidence" value="ECO:0007669"/>
    <property type="project" value="InterPro"/>
</dbReference>
<dbReference type="GO" id="GO:0015031">
    <property type="term" value="P:protein transport"/>
    <property type="evidence" value="ECO:0007669"/>
    <property type="project" value="UniProtKB-KW"/>
</dbReference>
<dbReference type="GO" id="GO:0016192">
    <property type="term" value="P:vesicle-mediated transport"/>
    <property type="evidence" value="ECO:0007669"/>
    <property type="project" value="InterPro"/>
</dbReference>
<keyword evidence="1" id="KW-0813">Transport</keyword>
<accession>A0A8R7PP69</accession>
<organism evidence="3 4">
    <name type="scientific">Triticum urartu</name>
    <name type="common">Red wild einkorn</name>
    <name type="synonym">Crithodium urartu</name>
    <dbReference type="NCBI Taxonomy" id="4572"/>
    <lineage>
        <taxon>Eukaryota</taxon>
        <taxon>Viridiplantae</taxon>
        <taxon>Streptophyta</taxon>
        <taxon>Embryophyta</taxon>
        <taxon>Tracheophyta</taxon>
        <taxon>Spermatophyta</taxon>
        <taxon>Magnoliopsida</taxon>
        <taxon>Liliopsida</taxon>
        <taxon>Poales</taxon>
        <taxon>Poaceae</taxon>
        <taxon>BOP clade</taxon>
        <taxon>Pooideae</taxon>
        <taxon>Triticodae</taxon>
        <taxon>Triticeae</taxon>
        <taxon>Triticinae</taxon>
        <taxon>Triticum</taxon>
    </lineage>
</organism>
<feature type="domain" description="Syntaxin N-terminal" evidence="2">
    <location>
        <begin position="2"/>
        <end position="41"/>
    </location>
</feature>
<dbReference type="Pfam" id="PF00804">
    <property type="entry name" value="Syntaxin"/>
    <property type="match status" value="1"/>
</dbReference>
<dbReference type="SUPFAM" id="SSF47661">
    <property type="entry name" value="t-snare proteins"/>
    <property type="match status" value="1"/>
</dbReference>
<dbReference type="InterPro" id="IPR006011">
    <property type="entry name" value="Syntaxin_N"/>
</dbReference>
<dbReference type="AlphaFoldDB" id="A0A8R7PP69"/>
<evidence type="ECO:0000259" key="2">
    <source>
        <dbReference type="Pfam" id="PF00804"/>
    </source>
</evidence>
<proteinExistence type="predicted"/>
<evidence type="ECO:0000313" key="4">
    <source>
        <dbReference type="Proteomes" id="UP000015106"/>
    </source>
</evidence>
<keyword evidence="4" id="KW-1185">Reference proteome</keyword>
<dbReference type="EnsemblPlants" id="TuG1812G0300001047.01.T01">
    <property type="protein sequence ID" value="TuG1812G0300001047.01.T01"/>
    <property type="gene ID" value="TuG1812G0300001047.01"/>
</dbReference>
<reference evidence="4" key="1">
    <citation type="journal article" date="2013" name="Nature">
        <title>Draft genome of the wheat A-genome progenitor Triticum urartu.</title>
        <authorList>
            <person name="Ling H.Q."/>
            <person name="Zhao S."/>
            <person name="Liu D."/>
            <person name="Wang J."/>
            <person name="Sun H."/>
            <person name="Zhang C."/>
            <person name="Fan H."/>
            <person name="Li D."/>
            <person name="Dong L."/>
            <person name="Tao Y."/>
            <person name="Gao C."/>
            <person name="Wu H."/>
            <person name="Li Y."/>
            <person name="Cui Y."/>
            <person name="Guo X."/>
            <person name="Zheng S."/>
            <person name="Wang B."/>
            <person name="Yu K."/>
            <person name="Liang Q."/>
            <person name="Yang W."/>
            <person name="Lou X."/>
            <person name="Chen J."/>
            <person name="Feng M."/>
            <person name="Jian J."/>
            <person name="Zhang X."/>
            <person name="Luo G."/>
            <person name="Jiang Y."/>
            <person name="Liu J."/>
            <person name="Wang Z."/>
            <person name="Sha Y."/>
            <person name="Zhang B."/>
            <person name="Wu H."/>
            <person name="Tang D."/>
            <person name="Shen Q."/>
            <person name="Xue P."/>
            <person name="Zou S."/>
            <person name="Wang X."/>
            <person name="Liu X."/>
            <person name="Wang F."/>
            <person name="Yang Y."/>
            <person name="An X."/>
            <person name="Dong Z."/>
            <person name="Zhang K."/>
            <person name="Zhang X."/>
            <person name="Luo M.C."/>
            <person name="Dvorak J."/>
            <person name="Tong Y."/>
            <person name="Wang J."/>
            <person name="Yang H."/>
            <person name="Li Z."/>
            <person name="Wang D."/>
            <person name="Zhang A."/>
            <person name="Wang J."/>
        </authorList>
    </citation>
    <scope>NUCLEOTIDE SEQUENCE</scope>
    <source>
        <strain evidence="4">cv. G1812</strain>
    </source>
</reference>
<sequence>MEYREVTERCVFTVTGEGADEETMEKLIETGDTEQIIHRAIQEQLCGRVRDTPQEIQERHGTVKEIETKLLELQQ</sequence>
<dbReference type="InterPro" id="IPR010989">
    <property type="entry name" value="SNARE"/>
</dbReference>
<name>A0A8R7PP69_TRIUA</name>
<evidence type="ECO:0000256" key="1">
    <source>
        <dbReference type="ARBA" id="ARBA00022927"/>
    </source>
</evidence>
<dbReference type="Gramene" id="TuG1812G0300001047.01.T01">
    <property type="protein sequence ID" value="TuG1812G0300001047.01.T01"/>
    <property type="gene ID" value="TuG1812G0300001047.01"/>
</dbReference>
<dbReference type="Gene3D" id="1.20.58.70">
    <property type="match status" value="1"/>
</dbReference>
<keyword evidence="1" id="KW-0653">Protein transport</keyword>
<dbReference type="Proteomes" id="UP000015106">
    <property type="component" value="Chromosome 3"/>
</dbReference>
<reference evidence="3" key="2">
    <citation type="submission" date="2018-03" db="EMBL/GenBank/DDBJ databases">
        <title>The Triticum urartu genome reveals the dynamic nature of wheat genome evolution.</title>
        <authorList>
            <person name="Ling H."/>
            <person name="Ma B."/>
            <person name="Shi X."/>
            <person name="Liu H."/>
            <person name="Dong L."/>
            <person name="Sun H."/>
            <person name="Cao Y."/>
            <person name="Gao Q."/>
            <person name="Zheng S."/>
            <person name="Li Y."/>
            <person name="Yu Y."/>
            <person name="Du H."/>
            <person name="Qi M."/>
            <person name="Li Y."/>
            <person name="Yu H."/>
            <person name="Cui Y."/>
            <person name="Wang N."/>
            <person name="Chen C."/>
            <person name="Wu H."/>
            <person name="Zhao Y."/>
            <person name="Zhang J."/>
            <person name="Li Y."/>
            <person name="Zhou W."/>
            <person name="Zhang B."/>
            <person name="Hu W."/>
            <person name="Eijk M."/>
            <person name="Tang J."/>
            <person name="Witsenboer H."/>
            <person name="Zhao S."/>
            <person name="Li Z."/>
            <person name="Zhang A."/>
            <person name="Wang D."/>
            <person name="Liang C."/>
        </authorList>
    </citation>
    <scope>NUCLEOTIDE SEQUENCE [LARGE SCALE GENOMIC DNA]</scope>
    <source>
        <strain evidence="3">cv. G1812</strain>
    </source>
</reference>
<reference evidence="3" key="3">
    <citation type="submission" date="2022-06" db="UniProtKB">
        <authorList>
            <consortium name="EnsemblPlants"/>
        </authorList>
    </citation>
    <scope>IDENTIFICATION</scope>
</reference>
<evidence type="ECO:0000313" key="3">
    <source>
        <dbReference type="EnsemblPlants" id="TuG1812G0300001047.01.T01"/>
    </source>
</evidence>
<protein>
    <recommendedName>
        <fullName evidence="2">Syntaxin N-terminal domain-containing protein</fullName>
    </recommendedName>
</protein>